<organism evidence="1 2">
    <name type="scientific">Saprolegnia parasitica (strain CBS 223.65)</name>
    <dbReference type="NCBI Taxonomy" id="695850"/>
    <lineage>
        <taxon>Eukaryota</taxon>
        <taxon>Sar</taxon>
        <taxon>Stramenopiles</taxon>
        <taxon>Oomycota</taxon>
        <taxon>Saprolegniomycetes</taxon>
        <taxon>Saprolegniales</taxon>
        <taxon>Saprolegniaceae</taxon>
        <taxon>Saprolegnia</taxon>
    </lineage>
</organism>
<sequence length="137" mass="15508">MDVELIVCIANAVAITVVFSKLDGRSFRALPMNRYTFGCHLRCTRFVFECICMNIVSAWPLAHPPLRRHNMMDINDRVTVTLHYLTHYDGYESTGVLFAIAKTRVVECCNQIFVVVALLASDTVALSSTHAVWEEVR</sequence>
<dbReference type="STRING" id="695850.A0A067CNH2"/>
<evidence type="ECO:0000313" key="2">
    <source>
        <dbReference type="Proteomes" id="UP000030745"/>
    </source>
</evidence>
<dbReference type="RefSeq" id="XP_012197391.1">
    <property type="nucleotide sequence ID" value="XM_012342001.1"/>
</dbReference>
<keyword evidence="2" id="KW-1185">Reference proteome</keyword>
<dbReference type="Proteomes" id="UP000030745">
    <property type="component" value="Unassembled WGS sequence"/>
</dbReference>
<gene>
    <name evidence="1" type="ORF">SPRG_03430</name>
</gene>
<proteinExistence type="predicted"/>
<dbReference type="EMBL" id="KK583196">
    <property type="protein sequence ID" value="KDO32214.1"/>
    <property type="molecule type" value="Genomic_DNA"/>
</dbReference>
<protein>
    <submittedName>
        <fullName evidence="1">Uncharacterized protein</fullName>
    </submittedName>
</protein>
<dbReference type="VEuPathDB" id="FungiDB:SPRG_03430"/>
<dbReference type="OrthoDB" id="10643991at2759"/>
<dbReference type="GeneID" id="24125937"/>
<name>A0A067CNH2_SAPPC</name>
<dbReference type="AlphaFoldDB" id="A0A067CNH2"/>
<dbReference type="KEGG" id="spar:SPRG_03430"/>
<accession>A0A067CNH2</accession>
<reference evidence="1 2" key="1">
    <citation type="journal article" date="2013" name="PLoS Genet.">
        <title>Distinctive expansion of potential virulence genes in the genome of the oomycete fish pathogen Saprolegnia parasitica.</title>
        <authorList>
            <person name="Jiang R.H."/>
            <person name="de Bruijn I."/>
            <person name="Haas B.J."/>
            <person name="Belmonte R."/>
            <person name="Lobach L."/>
            <person name="Christie J."/>
            <person name="van den Ackerveken G."/>
            <person name="Bottin A."/>
            <person name="Bulone V."/>
            <person name="Diaz-Moreno S.M."/>
            <person name="Dumas B."/>
            <person name="Fan L."/>
            <person name="Gaulin E."/>
            <person name="Govers F."/>
            <person name="Grenville-Briggs L.J."/>
            <person name="Horner N.R."/>
            <person name="Levin J.Z."/>
            <person name="Mammella M."/>
            <person name="Meijer H.J."/>
            <person name="Morris P."/>
            <person name="Nusbaum C."/>
            <person name="Oome S."/>
            <person name="Phillips A.J."/>
            <person name="van Rooyen D."/>
            <person name="Rzeszutek E."/>
            <person name="Saraiva M."/>
            <person name="Secombes C.J."/>
            <person name="Seidl M.F."/>
            <person name="Snel B."/>
            <person name="Stassen J.H."/>
            <person name="Sykes S."/>
            <person name="Tripathy S."/>
            <person name="van den Berg H."/>
            <person name="Vega-Arreguin J.C."/>
            <person name="Wawra S."/>
            <person name="Young S.K."/>
            <person name="Zeng Q."/>
            <person name="Dieguez-Uribeondo J."/>
            <person name="Russ C."/>
            <person name="Tyler B.M."/>
            <person name="van West P."/>
        </authorList>
    </citation>
    <scope>NUCLEOTIDE SEQUENCE [LARGE SCALE GENOMIC DNA]</scope>
    <source>
        <strain evidence="1 2">CBS 223.65</strain>
    </source>
</reference>
<evidence type="ECO:0000313" key="1">
    <source>
        <dbReference type="EMBL" id="KDO32214.1"/>
    </source>
</evidence>